<dbReference type="InterPro" id="IPR029058">
    <property type="entry name" value="AB_hydrolase_fold"/>
</dbReference>
<keyword evidence="1" id="KW-0378">Hydrolase</keyword>
<reference evidence="4" key="1">
    <citation type="journal article" date="2020" name="bioRxiv">
        <title>Whole genome comparisons of ergot fungi reveals the divergence and evolution of species within the genus Claviceps are the result of varying mechanisms driving genome evolution and host range expansion.</title>
        <authorList>
            <person name="Wyka S.A."/>
            <person name="Mondo S.J."/>
            <person name="Liu M."/>
            <person name="Dettman J."/>
            <person name="Nalam V."/>
            <person name="Broders K.D."/>
        </authorList>
    </citation>
    <scope>NUCLEOTIDE SEQUENCE</scope>
    <source>
        <strain evidence="4">CCC 602</strain>
    </source>
</reference>
<accession>A0A9P7SZ82</accession>
<evidence type="ECO:0000256" key="2">
    <source>
        <dbReference type="ARBA" id="ARBA00038334"/>
    </source>
</evidence>
<comment type="caution">
    <text evidence="4">The sequence shown here is derived from an EMBL/GenBank/DDBJ whole genome shotgun (WGS) entry which is preliminary data.</text>
</comment>
<evidence type="ECO:0000259" key="3">
    <source>
        <dbReference type="Pfam" id="PF00561"/>
    </source>
</evidence>
<dbReference type="AlphaFoldDB" id="A0A9P7SZ82"/>
<organism evidence="4 5">
    <name type="scientific">Claviceps pusilla</name>
    <dbReference type="NCBI Taxonomy" id="123648"/>
    <lineage>
        <taxon>Eukaryota</taxon>
        <taxon>Fungi</taxon>
        <taxon>Dikarya</taxon>
        <taxon>Ascomycota</taxon>
        <taxon>Pezizomycotina</taxon>
        <taxon>Sordariomycetes</taxon>
        <taxon>Hypocreomycetidae</taxon>
        <taxon>Hypocreales</taxon>
        <taxon>Clavicipitaceae</taxon>
        <taxon>Claviceps</taxon>
    </lineage>
</organism>
<evidence type="ECO:0000313" key="4">
    <source>
        <dbReference type="EMBL" id="KAG6001369.1"/>
    </source>
</evidence>
<proteinExistence type="inferred from homology"/>
<dbReference type="SUPFAM" id="SSF53474">
    <property type="entry name" value="alpha/beta-Hydrolases"/>
    <property type="match status" value="1"/>
</dbReference>
<dbReference type="EMBL" id="SRPW01001433">
    <property type="protein sequence ID" value="KAG6001369.1"/>
    <property type="molecule type" value="Genomic_DNA"/>
</dbReference>
<dbReference type="OrthoDB" id="408373at2759"/>
<name>A0A9P7SZ82_9HYPO</name>
<dbReference type="PANTHER" id="PTHR43329">
    <property type="entry name" value="EPOXIDE HYDROLASE"/>
    <property type="match status" value="1"/>
</dbReference>
<dbReference type="Pfam" id="PF00561">
    <property type="entry name" value="Abhydrolase_1"/>
    <property type="match status" value="1"/>
</dbReference>
<dbReference type="Gene3D" id="3.40.50.1820">
    <property type="entry name" value="alpha/beta hydrolase"/>
    <property type="match status" value="1"/>
</dbReference>
<dbReference type="InterPro" id="IPR000639">
    <property type="entry name" value="Epox_hydrolase-like"/>
</dbReference>
<sequence>MDTVRLAPHDPRVREERAEIRGKTYTYLIGEPEQERPTGTVFLIHGFPDMAFGWRCQIPVFLSMGFRVVAPNMVGYAGTSRPEELGQWSMKSIADDIQALAGHVLGENEKGEKGEKGQIILGGHDWGGAVVWRVALWHPELIRAVFSVCTPFQAPSTRWMPLEEHLAAGRLAHFRYQLQLAGPDVEARVTTAQHVGHFLRGMFGGRGPGGEVGFTTSAGVQLDLDQLARLGPSPLLSPAELHHYVEQYMRQPAPPLRGPLNWYRTSRINYDEERRLAADFRQLDMPALFIAATNDAALPLSLSAGMERHFAQLTRGEVDSSHWALIEASAEVNAQIVAWLAKVLPEDIRATL</sequence>
<comment type="similarity">
    <text evidence="2">Belongs to the AB hydrolase superfamily. Epoxide hydrolase family.</text>
</comment>
<dbReference type="Proteomes" id="UP000748025">
    <property type="component" value="Unassembled WGS sequence"/>
</dbReference>
<feature type="domain" description="AB hydrolase-1" evidence="3">
    <location>
        <begin position="40"/>
        <end position="328"/>
    </location>
</feature>
<evidence type="ECO:0000256" key="1">
    <source>
        <dbReference type="ARBA" id="ARBA00022801"/>
    </source>
</evidence>
<dbReference type="GO" id="GO:0016787">
    <property type="term" value="F:hydrolase activity"/>
    <property type="evidence" value="ECO:0007669"/>
    <property type="project" value="UniProtKB-KW"/>
</dbReference>
<protein>
    <recommendedName>
        <fullName evidence="3">AB hydrolase-1 domain-containing protein</fullName>
    </recommendedName>
</protein>
<evidence type="ECO:0000313" key="5">
    <source>
        <dbReference type="Proteomes" id="UP000748025"/>
    </source>
</evidence>
<dbReference type="PRINTS" id="PR00412">
    <property type="entry name" value="EPOXHYDRLASE"/>
</dbReference>
<gene>
    <name evidence="4" type="ORF">E4U43_001335</name>
</gene>
<dbReference type="InterPro" id="IPR000073">
    <property type="entry name" value="AB_hydrolase_1"/>
</dbReference>
<keyword evidence="5" id="KW-1185">Reference proteome</keyword>